<name>A0A9W8JKA3_9AGAR</name>
<feature type="non-terminal residue" evidence="3">
    <location>
        <position position="318"/>
    </location>
</feature>
<comment type="caution">
    <text evidence="3">The sequence shown here is derived from an EMBL/GenBank/DDBJ whole genome shotgun (WGS) entry which is preliminary data.</text>
</comment>
<evidence type="ECO:0000256" key="1">
    <source>
        <dbReference type="SAM" id="Coils"/>
    </source>
</evidence>
<dbReference type="Proteomes" id="UP001140091">
    <property type="component" value="Unassembled WGS sequence"/>
</dbReference>
<feature type="compositionally biased region" description="Polar residues" evidence="2">
    <location>
        <begin position="219"/>
        <end position="233"/>
    </location>
</feature>
<organism evidence="3 4">
    <name type="scientific">Candolleomyces eurysporus</name>
    <dbReference type="NCBI Taxonomy" id="2828524"/>
    <lineage>
        <taxon>Eukaryota</taxon>
        <taxon>Fungi</taxon>
        <taxon>Dikarya</taxon>
        <taxon>Basidiomycota</taxon>
        <taxon>Agaricomycotina</taxon>
        <taxon>Agaricomycetes</taxon>
        <taxon>Agaricomycetidae</taxon>
        <taxon>Agaricales</taxon>
        <taxon>Agaricineae</taxon>
        <taxon>Psathyrellaceae</taxon>
        <taxon>Candolleomyces</taxon>
    </lineage>
</organism>
<keyword evidence="4" id="KW-1185">Reference proteome</keyword>
<dbReference type="OrthoDB" id="3075410at2759"/>
<evidence type="ECO:0000313" key="4">
    <source>
        <dbReference type="Proteomes" id="UP001140091"/>
    </source>
</evidence>
<evidence type="ECO:0000256" key="2">
    <source>
        <dbReference type="SAM" id="MobiDB-lite"/>
    </source>
</evidence>
<dbReference type="AlphaFoldDB" id="A0A9W8JKA3"/>
<dbReference type="EMBL" id="JANBPK010000609">
    <property type="protein sequence ID" value="KAJ2935323.1"/>
    <property type="molecule type" value="Genomic_DNA"/>
</dbReference>
<protein>
    <submittedName>
        <fullName evidence="3">Uncharacterized protein</fullName>
    </submittedName>
</protein>
<gene>
    <name evidence="3" type="ORF">H1R20_g1771</name>
</gene>
<feature type="region of interest" description="Disordered" evidence="2">
    <location>
        <begin position="217"/>
        <end position="244"/>
    </location>
</feature>
<feature type="coiled-coil region" evidence="1">
    <location>
        <begin position="268"/>
        <end position="305"/>
    </location>
</feature>
<evidence type="ECO:0000313" key="3">
    <source>
        <dbReference type="EMBL" id="KAJ2935323.1"/>
    </source>
</evidence>
<keyword evidence="1" id="KW-0175">Coiled coil</keyword>
<sequence>MDDINSHLTSYENGLFLSGNIVATSGLFHSGIASSILNLGELSIPAHLGLNPAEESIQTELDAHTSGPRELPNDLLPTLMQLEPHAGNTDSFGEEVMSYDLTDPSYSSPFRSTSTRHFKRTNSEHFIDSDAKNDDTFVPEVQTPDRRYQKMEWDIPFSSSNVRSGLIRSTQSPQKPILAFVPRSSEVHGGIKQFTKDGMPIIFLPISSDADTGVATSADVDTSVSHPSTQSAGDRNDKKSAAEYSKSTNDKIFKMLDRAGFTDTEAKKQELKREMRVCKGRLKVLQRAYDALDSAEEEFDDWLARAFEEEPDEQVGAA</sequence>
<proteinExistence type="predicted"/>
<reference evidence="3" key="1">
    <citation type="submission" date="2022-06" db="EMBL/GenBank/DDBJ databases">
        <title>Genome Sequence of Candolleomyces eurysporus.</title>
        <authorList>
            <person name="Buettner E."/>
        </authorList>
    </citation>
    <scope>NUCLEOTIDE SEQUENCE</scope>
    <source>
        <strain evidence="3">VTCC 930004</strain>
    </source>
</reference>
<accession>A0A9W8JKA3</accession>